<dbReference type="EMBL" id="QEAN01000002">
    <property type="protein sequence ID" value="TPX54909.1"/>
    <property type="molecule type" value="Genomic_DNA"/>
</dbReference>
<dbReference type="EMBL" id="QEAM01000003">
    <property type="protein sequence ID" value="TPX51598.1"/>
    <property type="molecule type" value="Genomic_DNA"/>
</dbReference>
<evidence type="ECO:0000313" key="10">
    <source>
        <dbReference type="Proteomes" id="UP000317494"/>
    </source>
</evidence>
<dbReference type="Proteomes" id="UP000320475">
    <property type="component" value="Unassembled WGS sequence"/>
</dbReference>
<protein>
    <recommendedName>
        <fullName evidence="12">RNA polymerase I associated factor, A49-like protein</fullName>
    </recommendedName>
</protein>
<gene>
    <name evidence="6" type="ORF">SeLEV6574_g00196</name>
    <name evidence="7" type="ORF">SeMB42_g00099</name>
    <name evidence="9" type="ORF">SeMB42_g00102</name>
    <name evidence="8" type="ORF">SeMB42_g00105</name>
</gene>
<dbReference type="VEuPathDB" id="FungiDB:SeMB42_g00099"/>
<dbReference type="Pfam" id="PF06870">
    <property type="entry name" value="RNA_pol_I_A49"/>
    <property type="match status" value="1"/>
</dbReference>
<comment type="similarity">
    <text evidence="2">Belongs to the eukaryotic RPA49/POLR1E RNA polymerase subunit family.</text>
</comment>
<dbReference type="OrthoDB" id="532500at2759"/>
<dbReference type="AlphaFoldDB" id="A0A507DT30"/>
<dbReference type="GO" id="GO:0003677">
    <property type="term" value="F:DNA binding"/>
    <property type="evidence" value="ECO:0007669"/>
    <property type="project" value="InterPro"/>
</dbReference>
<dbReference type="InterPro" id="IPR009668">
    <property type="entry name" value="RNA_pol-assoc_fac_A49-like"/>
</dbReference>
<dbReference type="STRING" id="286115.A0A507DT30"/>
<dbReference type="PANTHER" id="PTHR14440">
    <property type="entry name" value="DNA-DIRECTED RNA POLYMERASE I SUBUNIT RPA49"/>
    <property type="match status" value="1"/>
</dbReference>
<keyword evidence="4" id="KW-0804">Transcription</keyword>
<dbReference type="GO" id="GO:0005730">
    <property type="term" value="C:nucleolus"/>
    <property type="evidence" value="ECO:0007669"/>
    <property type="project" value="UniProtKB-SubCell"/>
</dbReference>
<name>A0A507DT30_9FUNG</name>
<evidence type="ECO:0000256" key="1">
    <source>
        <dbReference type="ARBA" id="ARBA00004604"/>
    </source>
</evidence>
<evidence type="ECO:0000313" key="7">
    <source>
        <dbReference type="EMBL" id="TPX54863.1"/>
    </source>
</evidence>
<dbReference type="EMBL" id="QEAN01000002">
    <property type="protein sequence ID" value="TPX54863.1"/>
    <property type="molecule type" value="Genomic_DNA"/>
</dbReference>
<evidence type="ECO:0000313" key="8">
    <source>
        <dbReference type="EMBL" id="TPX54909.1"/>
    </source>
</evidence>
<evidence type="ECO:0000256" key="4">
    <source>
        <dbReference type="ARBA" id="ARBA00023163"/>
    </source>
</evidence>
<dbReference type="GO" id="GO:0006351">
    <property type="term" value="P:DNA-templated transcription"/>
    <property type="evidence" value="ECO:0007669"/>
    <property type="project" value="InterPro"/>
</dbReference>
<evidence type="ECO:0000313" key="9">
    <source>
        <dbReference type="EMBL" id="TPX54915.1"/>
    </source>
</evidence>
<reference evidence="10 11" key="1">
    <citation type="journal article" date="2019" name="Sci. Rep.">
        <title>Comparative genomics of chytrid fungi reveal insights into the obligate biotrophic and pathogenic lifestyle of Synchytrium endobioticum.</title>
        <authorList>
            <person name="van de Vossenberg B.T.L.H."/>
            <person name="Warris S."/>
            <person name="Nguyen H.D.T."/>
            <person name="van Gent-Pelzer M.P.E."/>
            <person name="Joly D.L."/>
            <person name="van de Geest H.C."/>
            <person name="Bonants P.J.M."/>
            <person name="Smith D.S."/>
            <person name="Levesque C.A."/>
            <person name="van der Lee T.A.J."/>
        </authorList>
    </citation>
    <scope>NUCLEOTIDE SEQUENCE [LARGE SCALE GENOMIC DNA]</scope>
    <source>
        <strain evidence="6 11">LEV6574</strain>
        <strain evidence="8 10">MB42</strain>
    </source>
</reference>
<keyword evidence="5" id="KW-0539">Nucleus</keyword>
<dbReference type="EMBL" id="QEAN01000002">
    <property type="protein sequence ID" value="TPX54915.1"/>
    <property type="molecule type" value="Genomic_DNA"/>
</dbReference>
<sequence length="409" mass="45533">MCIRENKMKRVRIDVESNSSAPPQAAIFTNISRKAIKSSPFRLYKSRAADKQQQPSMYAVGHTDRLEFVGESLDALPVRYAVGVYQPSEGRVVIYDAPLFEVGTTVKRLRTDASKEIAAKNALARRALGEAFGTKKRRRQLQAVETNAIDVAQDLQGSVLHAFNETVQAISAPTQDDHKIDASDRLIPPFNAAATCVGDIYPLDGVVPPHELAAISLNQVLRLTNKGELDAFFTEIRAPAVVIKHVHAILRTGARSAESKLNLRILLYVTYMYRLAGAKPHELGKMDKLLYGVPSVIVECLRDRFTAVAGTETEGRRMITDSLKDLIWTHMFCLILRVCNWEVDPKDLKDSFGLTAHKTADLLKELGCQIETLTKNERMQSGITAKQAKKARLTIPFQLPQARVLRSRS</sequence>
<evidence type="ECO:0000256" key="2">
    <source>
        <dbReference type="ARBA" id="ARBA00009430"/>
    </source>
</evidence>
<organism evidence="8 10">
    <name type="scientific">Synchytrium endobioticum</name>
    <dbReference type="NCBI Taxonomy" id="286115"/>
    <lineage>
        <taxon>Eukaryota</taxon>
        <taxon>Fungi</taxon>
        <taxon>Fungi incertae sedis</taxon>
        <taxon>Chytridiomycota</taxon>
        <taxon>Chytridiomycota incertae sedis</taxon>
        <taxon>Chytridiomycetes</taxon>
        <taxon>Synchytriales</taxon>
        <taxon>Synchytriaceae</taxon>
        <taxon>Synchytrium</taxon>
    </lineage>
</organism>
<proteinExistence type="inferred from homology"/>
<dbReference type="VEuPathDB" id="FungiDB:SeMB42_g00102"/>
<comment type="subcellular location">
    <subcellularLocation>
        <location evidence="1">Nucleus</location>
        <location evidence="1">Nucleolus</location>
    </subcellularLocation>
</comment>
<dbReference type="VEuPathDB" id="FungiDB:SeMB42_g00105"/>
<evidence type="ECO:0000256" key="3">
    <source>
        <dbReference type="ARBA" id="ARBA00022478"/>
    </source>
</evidence>
<dbReference type="Proteomes" id="UP000317494">
    <property type="component" value="Unassembled WGS sequence"/>
</dbReference>
<evidence type="ECO:0008006" key="12">
    <source>
        <dbReference type="Google" id="ProtNLM"/>
    </source>
</evidence>
<dbReference type="GO" id="GO:0000428">
    <property type="term" value="C:DNA-directed RNA polymerase complex"/>
    <property type="evidence" value="ECO:0007669"/>
    <property type="project" value="UniProtKB-KW"/>
</dbReference>
<evidence type="ECO:0000256" key="5">
    <source>
        <dbReference type="ARBA" id="ARBA00023242"/>
    </source>
</evidence>
<evidence type="ECO:0000313" key="11">
    <source>
        <dbReference type="Proteomes" id="UP000320475"/>
    </source>
</evidence>
<keyword evidence="10" id="KW-1185">Reference proteome</keyword>
<evidence type="ECO:0000313" key="6">
    <source>
        <dbReference type="EMBL" id="TPX51598.1"/>
    </source>
</evidence>
<keyword evidence="3" id="KW-0240">DNA-directed RNA polymerase</keyword>
<accession>A0A507DT30</accession>
<comment type="caution">
    <text evidence="8">The sequence shown here is derived from an EMBL/GenBank/DDBJ whole genome shotgun (WGS) entry which is preliminary data.</text>
</comment>